<proteinExistence type="predicted"/>
<dbReference type="Gene3D" id="3.30.200.20">
    <property type="entry name" value="Phosphorylase Kinase, domain 1"/>
    <property type="match status" value="1"/>
</dbReference>
<dbReference type="Gene3D" id="3.90.1200.10">
    <property type="match status" value="1"/>
</dbReference>
<name>A0A1M5ZKU6_9GAMM</name>
<protein>
    <recommendedName>
        <fullName evidence="1">Aminoglycoside phosphotransferase domain-containing protein</fullName>
    </recommendedName>
</protein>
<dbReference type="SUPFAM" id="SSF56112">
    <property type="entry name" value="Protein kinase-like (PK-like)"/>
    <property type="match status" value="1"/>
</dbReference>
<dbReference type="InterPro" id="IPR002575">
    <property type="entry name" value="Aminoglycoside_PTrfase"/>
</dbReference>
<sequence>MDPRQRELSLWLKQHRGQGITDPEAIFADASFRRYFRYWRDGQSEVAMDAPPPQEDCRPFVAITQAYQAQGLPVPALLAQDLERGYLALQDLGDEHLYRRLVGPEPLPWYRQAMALLPAIARITGTELGPLPDYDRALLTRELAIFPEWLLQHHAGLTLSEKELALWQRSCELLIDNALSQPQVGIHRDFHSRNLMVQDDQLALIDYQGALLGPITYDAVSLLRDCYRVLPEAEVSTLLKAHWQALKTEGLLAPEVSLDLYQRWFDLMGMQRHLKAAGIFARLHHRDGKSGYLADLPRVFNYLVEVGQRHEETRELAQWLAAEVQPRMEQAQ</sequence>
<dbReference type="InterPro" id="IPR011009">
    <property type="entry name" value="Kinase-like_dom_sf"/>
</dbReference>
<keyword evidence="3" id="KW-1185">Reference proteome</keyword>
<evidence type="ECO:0000313" key="2">
    <source>
        <dbReference type="EMBL" id="SHI24860.1"/>
    </source>
</evidence>
<gene>
    <name evidence="2" type="ORF">SAMN02745129_0382</name>
</gene>
<evidence type="ECO:0000259" key="1">
    <source>
        <dbReference type="Pfam" id="PF01636"/>
    </source>
</evidence>
<evidence type="ECO:0000313" key="3">
    <source>
        <dbReference type="Proteomes" id="UP000184268"/>
    </source>
</evidence>
<dbReference type="OrthoDB" id="9809275at2"/>
<dbReference type="Proteomes" id="UP000184268">
    <property type="component" value="Unassembled WGS sequence"/>
</dbReference>
<accession>A0A1M5ZKU6</accession>
<organism evidence="2 3">
    <name type="scientific">Ferrimonas marina</name>
    <dbReference type="NCBI Taxonomy" id="299255"/>
    <lineage>
        <taxon>Bacteria</taxon>
        <taxon>Pseudomonadati</taxon>
        <taxon>Pseudomonadota</taxon>
        <taxon>Gammaproteobacteria</taxon>
        <taxon>Alteromonadales</taxon>
        <taxon>Ferrimonadaceae</taxon>
        <taxon>Ferrimonas</taxon>
    </lineage>
</organism>
<dbReference type="Pfam" id="PF01636">
    <property type="entry name" value="APH"/>
    <property type="match status" value="1"/>
</dbReference>
<dbReference type="AlphaFoldDB" id="A0A1M5ZKU6"/>
<dbReference type="STRING" id="299255.SAMN02745129_0382"/>
<dbReference type="EMBL" id="FQXG01000013">
    <property type="protein sequence ID" value="SHI24860.1"/>
    <property type="molecule type" value="Genomic_DNA"/>
</dbReference>
<reference evidence="2 3" key="1">
    <citation type="submission" date="2016-11" db="EMBL/GenBank/DDBJ databases">
        <authorList>
            <person name="Jaros S."/>
            <person name="Januszkiewicz K."/>
            <person name="Wedrychowicz H."/>
        </authorList>
    </citation>
    <scope>NUCLEOTIDE SEQUENCE [LARGE SCALE GENOMIC DNA]</scope>
    <source>
        <strain evidence="2 3">DSM 16917</strain>
    </source>
</reference>
<feature type="domain" description="Aminoglycoside phosphotransferase" evidence="1">
    <location>
        <begin position="28"/>
        <end position="245"/>
    </location>
</feature>
<dbReference type="RefSeq" id="WP_067665290.1">
    <property type="nucleotide sequence ID" value="NZ_FQXG01000013.1"/>
</dbReference>